<evidence type="ECO:0000259" key="1">
    <source>
        <dbReference type="Pfam" id="PF05678"/>
    </source>
</evidence>
<sequence length="170" mass="18478">MNRPCELNRIRPPPLQVAKWSHKISKRDSLTCCCSSSSSPSPSYSFKRPKPVIIYTHSPKVIHTSADHFKSLVQKLTGCHHNSPQENAKSCDDSCLEDALLPPLPLMDRKAVGVPRFDAGAAQEYGDNGQISMSAAFKEDAVSGNDMAFDSAETLHPGGLNMPGWEGLNA</sequence>
<evidence type="ECO:0000313" key="4">
    <source>
        <dbReference type="Proteomes" id="UP000636800"/>
    </source>
</evidence>
<organism evidence="3 5">
    <name type="scientific">Vanilla planifolia</name>
    <name type="common">Vanilla</name>
    <dbReference type="NCBI Taxonomy" id="51239"/>
    <lineage>
        <taxon>Eukaryota</taxon>
        <taxon>Viridiplantae</taxon>
        <taxon>Streptophyta</taxon>
        <taxon>Embryophyta</taxon>
        <taxon>Tracheophyta</taxon>
        <taxon>Spermatophyta</taxon>
        <taxon>Magnoliopsida</taxon>
        <taxon>Liliopsida</taxon>
        <taxon>Asparagales</taxon>
        <taxon>Orchidaceae</taxon>
        <taxon>Vanilloideae</taxon>
        <taxon>Vanilleae</taxon>
        <taxon>Vanilla</taxon>
    </lineage>
</organism>
<dbReference type="AlphaFoldDB" id="A0A835RJE4"/>
<accession>A0A835RJE4</accession>
<dbReference type="EMBL" id="JADCNM010000002">
    <property type="protein sequence ID" value="KAG0493400.1"/>
    <property type="molecule type" value="Genomic_DNA"/>
</dbReference>
<dbReference type="InterPro" id="IPR008889">
    <property type="entry name" value="VQ"/>
</dbReference>
<dbReference type="Proteomes" id="UP000639772">
    <property type="component" value="Unassembled WGS sequence"/>
</dbReference>
<dbReference type="EMBL" id="JADCNL010000002">
    <property type="protein sequence ID" value="KAG0491414.1"/>
    <property type="molecule type" value="Genomic_DNA"/>
</dbReference>
<comment type="caution">
    <text evidence="3">The sequence shown here is derived from an EMBL/GenBank/DDBJ whole genome shotgun (WGS) entry which is preliminary data.</text>
</comment>
<evidence type="ECO:0000313" key="2">
    <source>
        <dbReference type="EMBL" id="KAG0491414.1"/>
    </source>
</evidence>
<keyword evidence="4" id="KW-1185">Reference proteome</keyword>
<name>A0A835RJE4_VANPL</name>
<dbReference type="PANTHER" id="PTHR33143:SF6">
    <property type="entry name" value="OS08G0102900 PROTEIN"/>
    <property type="match status" value="1"/>
</dbReference>
<reference evidence="4 5" key="1">
    <citation type="journal article" date="2020" name="Nat. Food">
        <title>A phased Vanilla planifolia genome enables genetic improvement of flavour and production.</title>
        <authorList>
            <person name="Hasing T."/>
            <person name="Tang H."/>
            <person name="Brym M."/>
            <person name="Khazi F."/>
            <person name="Huang T."/>
            <person name="Chambers A.H."/>
        </authorList>
    </citation>
    <scope>NUCLEOTIDE SEQUENCE [LARGE SCALE GENOMIC DNA]</scope>
    <source>
        <tissue evidence="3">Leaf</tissue>
    </source>
</reference>
<evidence type="ECO:0000313" key="5">
    <source>
        <dbReference type="Proteomes" id="UP000639772"/>
    </source>
</evidence>
<feature type="domain" description="VQ" evidence="1">
    <location>
        <begin position="56"/>
        <end position="82"/>
    </location>
</feature>
<dbReference type="Proteomes" id="UP000636800">
    <property type="component" value="Chromosome 2"/>
</dbReference>
<dbReference type="PANTHER" id="PTHR33143">
    <property type="entry name" value="F16F4.1 PROTEIN-RELATED"/>
    <property type="match status" value="1"/>
</dbReference>
<evidence type="ECO:0000313" key="3">
    <source>
        <dbReference type="EMBL" id="KAG0493400.1"/>
    </source>
</evidence>
<dbReference type="GO" id="GO:0005634">
    <property type="term" value="C:nucleus"/>
    <property type="evidence" value="ECO:0007669"/>
    <property type="project" value="TreeGrafter"/>
</dbReference>
<dbReference type="InterPro" id="IPR039607">
    <property type="entry name" value="VQ_8/17/18/20/21/25"/>
</dbReference>
<dbReference type="OrthoDB" id="1518325at2759"/>
<dbReference type="Pfam" id="PF05678">
    <property type="entry name" value="VQ"/>
    <property type="match status" value="1"/>
</dbReference>
<gene>
    <name evidence="3" type="ORF">HPP92_004394</name>
    <name evidence="2" type="ORF">HPP92_004812</name>
</gene>
<protein>
    <recommendedName>
        <fullName evidence="1">VQ domain-containing protein</fullName>
    </recommendedName>
</protein>
<proteinExistence type="predicted"/>